<comment type="cofactor">
    <cofactor evidence="1">
        <name>Mg(2+)</name>
        <dbReference type="ChEBI" id="CHEBI:18420"/>
    </cofactor>
</comment>
<keyword evidence="2" id="KW-0378">Hydrolase</keyword>
<accession>A0ABY9HZG7</accession>
<reference evidence="5 6" key="1">
    <citation type="submission" date="2023-03" db="EMBL/GenBank/DDBJ databases">
        <title>Isolation and description of six Streptomyces strains from soil environments, able to metabolize different microbial glucans.</title>
        <authorList>
            <person name="Widen T."/>
            <person name="Larsbrink J."/>
        </authorList>
    </citation>
    <scope>NUCLEOTIDE SEQUENCE [LARGE SCALE GENOMIC DNA]</scope>
    <source>
        <strain evidence="5 6">Mut2</strain>
    </source>
</reference>
<dbReference type="RefSeq" id="WP_306085463.1">
    <property type="nucleotide sequence ID" value="NZ_CP120992.1"/>
</dbReference>
<gene>
    <name evidence="5" type="ORF">P8A22_01165</name>
</gene>
<sequence length="693" mass="74591">MPVTRSHIRATTETYLTRHPQERESLAGLTAVLDGPDDPSSRATLPGHVTCSAVVIDRHRRVLHIGHRASGLLLTPGGHGEADRSLLATALREVSEETGIRPGDLCLTPQFLGVPVDIDVHGIDADPAKGEPSHQHFDFRFAFYVSTEQLPPLRLHDEEVSGAQWLAFADVSSPTLGAKLLDAEAAGLDGQPEPVNASALVHDGYGRYLLHLRDMREGIWEPGVFALLGGGRESGDRCLEGTVRRELAEEAPGLEPVGLTPYAVEEATSVDGLAVPVKVYTARWNGHPDTVDLQEGVLLRWFTPDMLDRLRLSPGLGDLIRRHAAEHPPAGRPASGPAAERPRQAAGAAMSTRSDVTVVAGVLALHYRILPTDVCEGPSGTATCNYVAQATDGRRWFVKAYPESIDLDAERRALELAEFAALGGVPVPGLRRTQDGDPLATDGGVSVSVTAFAEGAETADSGLYGERWASVGETVGRLHRTLARHPDGPPRRTPSREVCDVARGRQRLERLLARYAKQPPRSAFGAWARDTALQRLNGLPAAASLLDALPSTLATQVVHGDLSSLNLMLENEKVAAVIDFRPPAHRSPMWELGRIVLDPRTVLSTPDWPTGLATAVAAYREANPAMPVKDLLTVPRVAAGYLACSVYPLSEPLDDPAAVTPQLEAYGRARHEALGVLCARLDEAEEVLRDLLR</sequence>
<evidence type="ECO:0000256" key="1">
    <source>
        <dbReference type="ARBA" id="ARBA00001946"/>
    </source>
</evidence>
<dbReference type="Pfam" id="PF00293">
    <property type="entry name" value="NUDIX"/>
    <property type="match status" value="2"/>
</dbReference>
<dbReference type="Pfam" id="PF01636">
    <property type="entry name" value="APH"/>
    <property type="match status" value="1"/>
</dbReference>
<dbReference type="InterPro" id="IPR002575">
    <property type="entry name" value="Aminoglycoside_PTrfase"/>
</dbReference>
<name>A0ABY9HZG7_9ACTN</name>
<dbReference type="SUPFAM" id="SSF55811">
    <property type="entry name" value="Nudix"/>
    <property type="match status" value="2"/>
</dbReference>
<feature type="domain" description="Nudix hydrolase" evidence="4">
    <location>
        <begin position="46"/>
        <end position="188"/>
    </location>
</feature>
<organism evidence="5 6">
    <name type="scientific">Streptomyces laculatispora</name>
    <dbReference type="NCBI Taxonomy" id="887464"/>
    <lineage>
        <taxon>Bacteria</taxon>
        <taxon>Bacillati</taxon>
        <taxon>Actinomycetota</taxon>
        <taxon>Actinomycetes</taxon>
        <taxon>Kitasatosporales</taxon>
        <taxon>Streptomycetaceae</taxon>
        <taxon>Streptomyces</taxon>
    </lineage>
</organism>
<proteinExistence type="predicted"/>
<protein>
    <submittedName>
        <fullName evidence="5">NUDIX domain-containing protein</fullName>
    </submittedName>
</protein>
<evidence type="ECO:0000259" key="4">
    <source>
        <dbReference type="PROSITE" id="PS51462"/>
    </source>
</evidence>
<dbReference type="PANTHER" id="PTHR43046:SF16">
    <property type="entry name" value="ADP-RIBOSE PYROPHOSPHATASE YJHB-RELATED"/>
    <property type="match status" value="1"/>
</dbReference>
<evidence type="ECO:0000313" key="5">
    <source>
        <dbReference type="EMBL" id="WLQ38776.1"/>
    </source>
</evidence>
<dbReference type="InterPro" id="IPR011009">
    <property type="entry name" value="Kinase-like_dom_sf"/>
</dbReference>
<dbReference type="PROSITE" id="PS00109">
    <property type="entry name" value="PROTEIN_KINASE_TYR"/>
    <property type="match status" value="1"/>
</dbReference>
<feature type="compositionally biased region" description="Low complexity" evidence="3">
    <location>
        <begin position="332"/>
        <end position="349"/>
    </location>
</feature>
<evidence type="ECO:0000256" key="2">
    <source>
        <dbReference type="ARBA" id="ARBA00022801"/>
    </source>
</evidence>
<dbReference type="PANTHER" id="PTHR43046">
    <property type="entry name" value="GDP-MANNOSE MANNOSYL HYDROLASE"/>
    <property type="match status" value="1"/>
</dbReference>
<dbReference type="PROSITE" id="PS51462">
    <property type="entry name" value="NUDIX"/>
    <property type="match status" value="1"/>
</dbReference>
<dbReference type="EMBL" id="CP120992">
    <property type="protein sequence ID" value="WLQ38776.1"/>
    <property type="molecule type" value="Genomic_DNA"/>
</dbReference>
<dbReference type="Gene3D" id="3.90.79.10">
    <property type="entry name" value="Nucleoside Triphosphate Pyrophosphohydrolase"/>
    <property type="match status" value="2"/>
</dbReference>
<dbReference type="SUPFAM" id="SSF56112">
    <property type="entry name" value="Protein kinase-like (PK-like)"/>
    <property type="match status" value="1"/>
</dbReference>
<dbReference type="InterPro" id="IPR000086">
    <property type="entry name" value="NUDIX_hydrolase_dom"/>
</dbReference>
<evidence type="ECO:0000313" key="6">
    <source>
        <dbReference type="Proteomes" id="UP001229952"/>
    </source>
</evidence>
<evidence type="ECO:0000256" key="3">
    <source>
        <dbReference type="SAM" id="MobiDB-lite"/>
    </source>
</evidence>
<dbReference type="Gene3D" id="3.90.1200.10">
    <property type="match status" value="1"/>
</dbReference>
<dbReference type="InterPro" id="IPR008266">
    <property type="entry name" value="Tyr_kinase_AS"/>
</dbReference>
<dbReference type="InterPro" id="IPR015797">
    <property type="entry name" value="NUDIX_hydrolase-like_dom_sf"/>
</dbReference>
<dbReference type="CDD" id="cd03674">
    <property type="entry name" value="NUDIX_Hydrolase"/>
    <property type="match status" value="1"/>
</dbReference>
<dbReference type="Proteomes" id="UP001229952">
    <property type="component" value="Chromosome"/>
</dbReference>
<feature type="region of interest" description="Disordered" evidence="3">
    <location>
        <begin position="326"/>
        <end position="350"/>
    </location>
</feature>
<keyword evidence="6" id="KW-1185">Reference proteome</keyword>